<keyword evidence="2" id="KW-1185">Reference proteome</keyword>
<dbReference type="RefSeq" id="WP_168818879.1">
    <property type="nucleotide sequence ID" value="NZ_CP051217.1"/>
</dbReference>
<evidence type="ECO:0000313" key="2">
    <source>
        <dbReference type="Proteomes" id="UP000501600"/>
    </source>
</evidence>
<dbReference type="KEGG" id="phao:HF685_06865"/>
<organism evidence="1 2">
    <name type="scientific">Parasphingorhabdus halotolerans</name>
    <dbReference type="NCBI Taxonomy" id="2725558"/>
    <lineage>
        <taxon>Bacteria</taxon>
        <taxon>Pseudomonadati</taxon>
        <taxon>Pseudomonadota</taxon>
        <taxon>Alphaproteobacteria</taxon>
        <taxon>Sphingomonadales</taxon>
        <taxon>Sphingomonadaceae</taxon>
        <taxon>Parasphingorhabdus</taxon>
    </lineage>
</organism>
<dbReference type="AlphaFoldDB" id="A0A6H2DLN0"/>
<evidence type="ECO:0000313" key="1">
    <source>
        <dbReference type="EMBL" id="QJB69037.1"/>
    </source>
</evidence>
<sequence length="111" mass="12378">MERLDKNAAVSCSLNDEEFRDRRALARRTLIPKIESCDRTGDILLFTFYQSSDLRQTIEDFVTLEQQCCGFLTFKIIDVDDGQPTALKISGPPEASATIDIFAAAVQTGRS</sequence>
<dbReference type="EMBL" id="CP051217">
    <property type="protein sequence ID" value="QJB69037.1"/>
    <property type="molecule type" value="Genomic_DNA"/>
</dbReference>
<protein>
    <submittedName>
        <fullName evidence="1">Uncharacterized protein</fullName>
    </submittedName>
</protein>
<name>A0A6H2DLN0_9SPHN</name>
<accession>A0A6H2DLN0</accession>
<gene>
    <name evidence="1" type="ORF">HF685_06865</name>
</gene>
<dbReference type="Proteomes" id="UP000501600">
    <property type="component" value="Chromosome"/>
</dbReference>
<reference evidence="1 2" key="1">
    <citation type="submission" date="2020-04" db="EMBL/GenBank/DDBJ databases">
        <title>Genome sequence for Sphingorhabdus sp. strain M1.</title>
        <authorList>
            <person name="Park S.-J."/>
        </authorList>
    </citation>
    <scope>NUCLEOTIDE SEQUENCE [LARGE SCALE GENOMIC DNA]</scope>
    <source>
        <strain evidence="1 2">JK6</strain>
    </source>
</reference>
<proteinExistence type="predicted"/>